<dbReference type="AlphaFoldDB" id="A0A818K7M1"/>
<gene>
    <name evidence="1" type="ORF">FNK824_LOCUS956</name>
</gene>
<reference evidence="1" key="1">
    <citation type="submission" date="2021-02" db="EMBL/GenBank/DDBJ databases">
        <authorList>
            <person name="Nowell W R."/>
        </authorList>
    </citation>
    <scope>NUCLEOTIDE SEQUENCE</scope>
</reference>
<comment type="caution">
    <text evidence="1">The sequence shown here is derived from an EMBL/GenBank/DDBJ whole genome shotgun (WGS) entry which is preliminary data.</text>
</comment>
<evidence type="ECO:0000313" key="1">
    <source>
        <dbReference type="EMBL" id="CAF3551024.1"/>
    </source>
</evidence>
<sequence length="115" mass="12819">MSIIHILGAENRFISSTDVVDLSSYANKSDLNSISSSSTSSFVENNLGLTPWNNLSKLNETIELECLQILVEINQILPSIGLIFNAIVHNHIYTYKTTLKDTKSLAEYDTEIIDL</sequence>
<evidence type="ECO:0000313" key="2">
    <source>
        <dbReference type="Proteomes" id="UP000663874"/>
    </source>
</evidence>
<organism evidence="1 2">
    <name type="scientific">Rotaria sordida</name>
    <dbReference type="NCBI Taxonomy" id="392033"/>
    <lineage>
        <taxon>Eukaryota</taxon>
        <taxon>Metazoa</taxon>
        <taxon>Spiralia</taxon>
        <taxon>Gnathifera</taxon>
        <taxon>Rotifera</taxon>
        <taxon>Eurotatoria</taxon>
        <taxon>Bdelloidea</taxon>
        <taxon>Philodinida</taxon>
        <taxon>Philodinidae</taxon>
        <taxon>Rotaria</taxon>
    </lineage>
</organism>
<accession>A0A818K7M1</accession>
<name>A0A818K7M1_9BILA</name>
<protein>
    <submittedName>
        <fullName evidence="1">Uncharacterized protein</fullName>
    </submittedName>
</protein>
<dbReference type="Proteomes" id="UP000663874">
    <property type="component" value="Unassembled WGS sequence"/>
</dbReference>
<dbReference type="EMBL" id="CAJOBE010000045">
    <property type="protein sequence ID" value="CAF3551024.1"/>
    <property type="molecule type" value="Genomic_DNA"/>
</dbReference>
<proteinExistence type="predicted"/>